<evidence type="ECO:0000313" key="2">
    <source>
        <dbReference type="EMBL" id="QCK85270.1"/>
    </source>
</evidence>
<reference evidence="2 3" key="1">
    <citation type="submission" date="2019-04" db="EMBL/GenBank/DDBJ databases">
        <title>Phreatobacter aquaticus sp. nov.</title>
        <authorList>
            <person name="Choi A."/>
            <person name="Baek K."/>
        </authorList>
    </citation>
    <scope>NUCLEOTIDE SEQUENCE [LARGE SCALE GENOMIC DNA]</scope>
    <source>
        <strain evidence="2 3">NMCR1094</strain>
    </source>
</reference>
<dbReference type="InterPro" id="IPR052181">
    <property type="entry name" value="5hmC_binding"/>
</dbReference>
<keyword evidence="3" id="KW-1185">Reference proteome</keyword>
<dbReference type="InterPro" id="IPR015947">
    <property type="entry name" value="PUA-like_sf"/>
</dbReference>
<dbReference type="PANTHER" id="PTHR14087:SF7">
    <property type="entry name" value="THYMOCYTE NUCLEAR PROTEIN 1"/>
    <property type="match status" value="1"/>
</dbReference>
<dbReference type="InterPro" id="IPR047197">
    <property type="entry name" value="THYN1-like_EVE"/>
</dbReference>
<sequence>MAHWLYKSEPFKWSWDAQVKAGDKGTFWDGVRNHAAKLNLMRMKVGERGFFYHSNEGKEIVGIVEVTREAYPDPTAEAAEPWVVVEIKAVKPLKTPVSLATIKGEPRLADMALMKLSRLSVQPVTEAEWELICTMGGVDPA</sequence>
<accession>A0A4D7QB35</accession>
<proteinExistence type="predicted"/>
<evidence type="ECO:0000259" key="1">
    <source>
        <dbReference type="Pfam" id="PF01878"/>
    </source>
</evidence>
<dbReference type="OrthoDB" id="9791347at2"/>
<dbReference type="KEGG" id="paqt:E8L99_05475"/>
<dbReference type="AlphaFoldDB" id="A0A4D7QB35"/>
<dbReference type="Proteomes" id="UP000298588">
    <property type="component" value="Chromosome"/>
</dbReference>
<evidence type="ECO:0000313" key="3">
    <source>
        <dbReference type="Proteomes" id="UP000298588"/>
    </source>
</evidence>
<gene>
    <name evidence="2" type="ORF">E8L99_05475</name>
</gene>
<organism evidence="2 3">
    <name type="scientific">Phreatobacter aquaticus</name>
    <dbReference type="NCBI Taxonomy" id="2570229"/>
    <lineage>
        <taxon>Bacteria</taxon>
        <taxon>Pseudomonadati</taxon>
        <taxon>Pseudomonadota</taxon>
        <taxon>Alphaproteobacteria</taxon>
        <taxon>Hyphomicrobiales</taxon>
        <taxon>Phreatobacteraceae</taxon>
        <taxon>Phreatobacter</taxon>
    </lineage>
</organism>
<dbReference type="Pfam" id="PF01878">
    <property type="entry name" value="EVE"/>
    <property type="match status" value="1"/>
</dbReference>
<dbReference type="PANTHER" id="PTHR14087">
    <property type="entry name" value="THYMOCYTE NUCLEAR PROTEIN 1"/>
    <property type="match status" value="1"/>
</dbReference>
<feature type="domain" description="EVE" evidence="1">
    <location>
        <begin position="2"/>
        <end position="135"/>
    </location>
</feature>
<protein>
    <submittedName>
        <fullName evidence="2">EVE domain-containing protein</fullName>
    </submittedName>
</protein>
<dbReference type="RefSeq" id="WP_137098604.1">
    <property type="nucleotide sequence ID" value="NZ_CP039865.1"/>
</dbReference>
<name>A0A4D7QB35_9HYPH</name>
<dbReference type="InterPro" id="IPR002740">
    <property type="entry name" value="EVE_domain"/>
</dbReference>
<dbReference type="EMBL" id="CP039865">
    <property type="protein sequence ID" value="QCK85270.1"/>
    <property type="molecule type" value="Genomic_DNA"/>
</dbReference>
<dbReference type="SUPFAM" id="SSF88697">
    <property type="entry name" value="PUA domain-like"/>
    <property type="match status" value="1"/>
</dbReference>
<dbReference type="Gene3D" id="3.10.590.10">
    <property type="entry name" value="ph1033 like domains"/>
    <property type="match status" value="1"/>
</dbReference>
<dbReference type="CDD" id="cd21133">
    <property type="entry name" value="EVE"/>
    <property type="match status" value="1"/>
</dbReference>